<evidence type="ECO:0000256" key="2">
    <source>
        <dbReference type="SAM" id="SignalP"/>
    </source>
</evidence>
<keyword evidence="2" id="KW-0732">Signal</keyword>
<dbReference type="RefSeq" id="WP_166700024.1">
    <property type="nucleotide sequence ID" value="NZ_JAAQTL010000001.1"/>
</dbReference>
<name>A0A7X5TQR6_9GAMM</name>
<proteinExistence type="predicted"/>
<evidence type="ECO:0000256" key="1">
    <source>
        <dbReference type="SAM" id="Phobius"/>
    </source>
</evidence>
<feature type="signal peptide" evidence="2">
    <location>
        <begin position="1"/>
        <end position="21"/>
    </location>
</feature>
<dbReference type="EMBL" id="JAAQTL010000001">
    <property type="protein sequence ID" value="NID16385.1"/>
    <property type="molecule type" value="Genomic_DNA"/>
</dbReference>
<accession>A0A7X5TQR6</accession>
<sequence length="233" mass="24200">MRIFYRSMRACGLIASGATLAVIAGCAQVPAQGGVHTSGPYAGQPAAQPESSGCNTGAAVAVGALAGALFGKGKGHLVGAAVGAGLGALACTVYNYRARQVRERTAVEADYVRDRGALPENNTVSAYQSALQPSTTVRAGSPVEMRSNIVVVNGTRDQAPRLSETLTLFSPDGKQLSTVTKTANDIGGTGEYQTNFNFNLPKGIENGRYMLRSTLTMDGRQVDSNDVPMLVVS</sequence>
<keyword evidence="1" id="KW-0472">Membrane</keyword>
<comment type="caution">
    <text evidence="3">The sequence shown here is derived from an EMBL/GenBank/DDBJ whole genome shotgun (WGS) entry which is preliminary data.</text>
</comment>
<evidence type="ECO:0000313" key="3">
    <source>
        <dbReference type="EMBL" id="NID16385.1"/>
    </source>
</evidence>
<gene>
    <name evidence="3" type="ORF">HBF32_13025</name>
</gene>
<keyword evidence="1" id="KW-1133">Transmembrane helix</keyword>
<keyword evidence="4" id="KW-1185">Reference proteome</keyword>
<protein>
    <recommendedName>
        <fullName evidence="5">Outer membrane protein with glycine zipper</fullName>
    </recommendedName>
</protein>
<evidence type="ECO:0008006" key="5">
    <source>
        <dbReference type="Google" id="ProtNLM"/>
    </source>
</evidence>
<dbReference type="Proteomes" id="UP000518878">
    <property type="component" value="Unassembled WGS sequence"/>
</dbReference>
<keyword evidence="1" id="KW-0812">Transmembrane</keyword>
<reference evidence="3 4" key="1">
    <citation type="journal article" date="2006" name="Int. J. Syst. Evol. Microbiol.">
        <title>Dyella yeojuensis sp. nov., isolated from greenhouse soil in Korea.</title>
        <authorList>
            <person name="Kim B.Y."/>
            <person name="Weon H.Y."/>
            <person name="Lee K.H."/>
            <person name="Seok S.J."/>
            <person name="Kwon S.W."/>
            <person name="Go S.J."/>
            <person name="Stackebrandt E."/>
        </authorList>
    </citation>
    <scope>NUCLEOTIDE SEQUENCE [LARGE SCALE GENOMIC DNA]</scope>
    <source>
        <strain evidence="3 4">DSM 17673</strain>
    </source>
</reference>
<organism evidence="3 4">
    <name type="scientific">Luteibacter yeojuensis</name>
    <dbReference type="NCBI Taxonomy" id="345309"/>
    <lineage>
        <taxon>Bacteria</taxon>
        <taxon>Pseudomonadati</taxon>
        <taxon>Pseudomonadota</taxon>
        <taxon>Gammaproteobacteria</taxon>
        <taxon>Lysobacterales</taxon>
        <taxon>Rhodanobacteraceae</taxon>
        <taxon>Luteibacter</taxon>
    </lineage>
</organism>
<feature type="chain" id="PRO_5030761454" description="Outer membrane protein with glycine zipper" evidence="2">
    <location>
        <begin position="22"/>
        <end position="233"/>
    </location>
</feature>
<evidence type="ECO:0000313" key="4">
    <source>
        <dbReference type="Proteomes" id="UP000518878"/>
    </source>
</evidence>
<dbReference type="AlphaFoldDB" id="A0A7X5TQR6"/>
<dbReference type="PROSITE" id="PS51257">
    <property type="entry name" value="PROKAR_LIPOPROTEIN"/>
    <property type="match status" value="1"/>
</dbReference>
<feature type="transmembrane region" description="Helical" evidence="1">
    <location>
        <begin position="77"/>
        <end position="96"/>
    </location>
</feature>